<dbReference type="InterPro" id="IPR051918">
    <property type="entry name" value="STPP_CPPED1"/>
</dbReference>
<dbReference type="EMBL" id="CP003379">
    <property type="protein sequence ID" value="AFL90055.1"/>
    <property type="molecule type" value="Genomic_DNA"/>
</dbReference>
<dbReference type="PANTHER" id="PTHR43143">
    <property type="entry name" value="METALLOPHOSPHOESTERASE, CALCINEURIN SUPERFAMILY"/>
    <property type="match status" value="1"/>
</dbReference>
<feature type="signal peptide" evidence="1">
    <location>
        <begin position="1"/>
        <end position="20"/>
    </location>
</feature>
<dbReference type="STRING" id="926566.Terro_3846"/>
<dbReference type="AlphaFoldDB" id="I3ZLD7"/>
<evidence type="ECO:0000313" key="3">
    <source>
        <dbReference type="EMBL" id="AFL90055.1"/>
    </source>
</evidence>
<dbReference type="InterPro" id="IPR029052">
    <property type="entry name" value="Metallo-depent_PP-like"/>
</dbReference>
<evidence type="ECO:0000259" key="2">
    <source>
        <dbReference type="Pfam" id="PF00149"/>
    </source>
</evidence>
<evidence type="ECO:0000256" key="1">
    <source>
        <dbReference type="SAM" id="SignalP"/>
    </source>
</evidence>
<reference evidence="3 4" key="1">
    <citation type="submission" date="2012-06" db="EMBL/GenBank/DDBJ databases">
        <title>Complete genome of Terriglobus roseus DSM 18391.</title>
        <authorList>
            <consortium name="US DOE Joint Genome Institute (JGI-PGF)"/>
            <person name="Lucas S."/>
            <person name="Copeland A."/>
            <person name="Lapidus A."/>
            <person name="Glavina del Rio T."/>
            <person name="Dalin E."/>
            <person name="Tice H."/>
            <person name="Bruce D."/>
            <person name="Goodwin L."/>
            <person name="Pitluck S."/>
            <person name="Peters L."/>
            <person name="Mikhailova N."/>
            <person name="Munk A.C.C."/>
            <person name="Kyrpides N."/>
            <person name="Mavromatis K."/>
            <person name="Ivanova N."/>
            <person name="Brettin T."/>
            <person name="Detter J.C."/>
            <person name="Han C."/>
            <person name="Larimer F."/>
            <person name="Land M."/>
            <person name="Hauser L."/>
            <person name="Markowitz V."/>
            <person name="Cheng J.-F."/>
            <person name="Hugenholtz P."/>
            <person name="Woyke T."/>
            <person name="Wu D."/>
            <person name="Brambilla E."/>
            <person name="Klenk H.-P."/>
            <person name="Eisen J.A."/>
        </authorList>
    </citation>
    <scope>NUCLEOTIDE SEQUENCE [LARGE SCALE GENOMIC DNA]</scope>
    <source>
        <strain evidence="4">DSM 18391 / NRRL B-41598 / KBS 63</strain>
    </source>
</reference>
<dbReference type="SUPFAM" id="SSF56300">
    <property type="entry name" value="Metallo-dependent phosphatases"/>
    <property type="match status" value="1"/>
</dbReference>
<keyword evidence="4" id="KW-1185">Reference proteome</keyword>
<organism evidence="3 4">
    <name type="scientific">Terriglobus roseus (strain DSM 18391 / NRRL B-41598 / KBS 63)</name>
    <dbReference type="NCBI Taxonomy" id="926566"/>
    <lineage>
        <taxon>Bacteria</taxon>
        <taxon>Pseudomonadati</taxon>
        <taxon>Acidobacteriota</taxon>
        <taxon>Terriglobia</taxon>
        <taxon>Terriglobales</taxon>
        <taxon>Acidobacteriaceae</taxon>
        <taxon>Terriglobus</taxon>
    </lineage>
</organism>
<dbReference type="PATRIC" id="fig|926566.3.peg.3786"/>
<proteinExistence type="predicted"/>
<dbReference type="RefSeq" id="WP_014787315.1">
    <property type="nucleotide sequence ID" value="NC_018014.1"/>
</dbReference>
<dbReference type="InterPro" id="IPR006311">
    <property type="entry name" value="TAT_signal"/>
</dbReference>
<gene>
    <name evidence="3" type="ordered locus">Terro_3846</name>
</gene>
<dbReference type="Gene3D" id="3.60.21.10">
    <property type="match status" value="1"/>
</dbReference>
<protein>
    <submittedName>
        <fullName evidence="3">Putative phosphohydrolase</fullName>
    </submittedName>
</protein>
<dbReference type="PROSITE" id="PS51318">
    <property type="entry name" value="TAT"/>
    <property type="match status" value="1"/>
</dbReference>
<feature type="chain" id="PRO_5003685002" evidence="1">
    <location>
        <begin position="21"/>
        <end position="315"/>
    </location>
</feature>
<keyword evidence="3" id="KW-0378">Hydrolase</keyword>
<dbReference type="InterPro" id="IPR004843">
    <property type="entry name" value="Calcineurin-like_PHP"/>
</dbReference>
<evidence type="ECO:0000313" key="4">
    <source>
        <dbReference type="Proteomes" id="UP000006056"/>
    </source>
</evidence>
<sequence length="315" mass="34255">MPPLSRRRFLSLAAATGAVAAAPASLLAQAPSHDFTFLHVTDTHLQPELHAAAGCAMAFKKARTLHADFAIQGGDHIFDGLAVPAARSTELYSLYAETEQQLGLKTYHAIGNHDVVGLNPKSGMSPQDAGFGKSYFQDHVGPLYQSFDHKGVHFIVLDSIGIAPDRSYYGFIDDAQIAWLKADLAKQSPATPIIVTTHMPLVTAFPQYMEMQAPLAVRNTLSVSNAYQIYPLFEGKNVIGVLQGHTHINERVEWKGVQYLTSGAVCGNWWEGARMGFAEGFTVCTVRNGRLTTHYETYGFKADHQGAEHGAKPSA</sequence>
<dbReference type="Proteomes" id="UP000006056">
    <property type="component" value="Chromosome"/>
</dbReference>
<dbReference type="OrthoDB" id="9809781at2"/>
<dbReference type="eggNOG" id="COG1409">
    <property type="taxonomic scope" value="Bacteria"/>
</dbReference>
<dbReference type="HOGENOM" id="CLU_076058_0_0_0"/>
<dbReference type="PANTHER" id="PTHR43143:SF1">
    <property type="entry name" value="SERINE_THREONINE-PROTEIN PHOSPHATASE CPPED1"/>
    <property type="match status" value="1"/>
</dbReference>
<accession>I3ZLD7</accession>
<name>I3ZLD7_TERRK</name>
<dbReference type="Pfam" id="PF00149">
    <property type="entry name" value="Metallophos"/>
    <property type="match status" value="1"/>
</dbReference>
<dbReference type="KEGG" id="trs:Terro_3846"/>
<keyword evidence="1" id="KW-0732">Signal</keyword>
<dbReference type="GO" id="GO:0016787">
    <property type="term" value="F:hydrolase activity"/>
    <property type="evidence" value="ECO:0007669"/>
    <property type="project" value="UniProtKB-KW"/>
</dbReference>
<feature type="domain" description="Calcineurin-like phosphoesterase" evidence="2">
    <location>
        <begin position="36"/>
        <end position="248"/>
    </location>
</feature>